<dbReference type="InterPro" id="IPR034660">
    <property type="entry name" value="DinB/YfiT-like"/>
</dbReference>
<dbReference type="Proteomes" id="UP000291591">
    <property type="component" value="Unassembled WGS sequence"/>
</dbReference>
<comment type="caution">
    <text evidence="2">The sequence shown here is derived from an EMBL/GenBank/DDBJ whole genome shotgun (WGS) entry which is preliminary data.</text>
</comment>
<reference evidence="2 3" key="1">
    <citation type="submission" date="2019-02" db="EMBL/GenBank/DDBJ databases">
        <title>Sequencing the genomes of 1000 actinobacteria strains.</title>
        <authorList>
            <person name="Klenk H.-P."/>
        </authorList>
    </citation>
    <scope>NUCLEOTIDE SEQUENCE [LARGE SCALE GENOMIC DNA]</scope>
    <source>
        <strain evidence="2 3">DSM 45779</strain>
    </source>
</reference>
<dbReference type="SUPFAM" id="SSF109854">
    <property type="entry name" value="DinB/YfiT-like putative metalloenzymes"/>
    <property type="match status" value="1"/>
</dbReference>
<evidence type="ECO:0000313" key="3">
    <source>
        <dbReference type="Proteomes" id="UP000291591"/>
    </source>
</evidence>
<dbReference type="RefSeq" id="WP_242623166.1">
    <property type="nucleotide sequence ID" value="NZ_SHKL01000001.1"/>
</dbReference>
<accession>A0A4Q7UXD2</accession>
<dbReference type="Pfam" id="PF11716">
    <property type="entry name" value="MDMPI_N"/>
    <property type="match status" value="1"/>
</dbReference>
<evidence type="ECO:0000313" key="2">
    <source>
        <dbReference type="EMBL" id="RZT86672.1"/>
    </source>
</evidence>
<dbReference type="AlphaFoldDB" id="A0A4Q7UXD2"/>
<dbReference type="EMBL" id="SHKL01000001">
    <property type="protein sequence ID" value="RZT86672.1"/>
    <property type="molecule type" value="Genomic_DNA"/>
</dbReference>
<feature type="domain" description="Mycothiol-dependent maleylpyruvate isomerase metal-binding" evidence="1">
    <location>
        <begin position="8"/>
        <end position="100"/>
    </location>
</feature>
<keyword evidence="3" id="KW-1185">Reference proteome</keyword>
<evidence type="ECO:0000259" key="1">
    <source>
        <dbReference type="Pfam" id="PF11716"/>
    </source>
</evidence>
<sequence length="222" mass="24237">MDGIEQWTAAQQRVIALVGGRPAEETEVRVPACPDWTVRDLFSHMVGLGTDVVAGDEPDDHNETWTQKQVAARADHDIATLVAEWEATAEPLREWMRANGTRPVGDVTIHEQDLRGALNEPGAQDTPALAALRETFVGRVEKELGDLPPIALVGESWQWVSSGSVDDAAVLVRASDFDLARAVMSRRSANQLRTWTERGDVEPYLDAFAVLGGLPDSDLTES</sequence>
<name>A0A4Q7UXD2_PSEST</name>
<protein>
    <submittedName>
        <fullName evidence="2">Uncharacterized protein (TIGR03083 family)</fullName>
    </submittedName>
</protein>
<dbReference type="InterPro" id="IPR024344">
    <property type="entry name" value="MDMPI_metal-binding"/>
</dbReference>
<dbReference type="GO" id="GO:0046872">
    <property type="term" value="F:metal ion binding"/>
    <property type="evidence" value="ECO:0007669"/>
    <property type="project" value="InterPro"/>
</dbReference>
<gene>
    <name evidence="2" type="ORF">EV383_3569</name>
</gene>
<proteinExistence type="predicted"/>
<organism evidence="2 3">
    <name type="scientific">Pseudonocardia sediminis</name>
    <dbReference type="NCBI Taxonomy" id="1397368"/>
    <lineage>
        <taxon>Bacteria</taxon>
        <taxon>Bacillati</taxon>
        <taxon>Actinomycetota</taxon>
        <taxon>Actinomycetes</taxon>
        <taxon>Pseudonocardiales</taxon>
        <taxon>Pseudonocardiaceae</taxon>
        <taxon>Pseudonocardia</taxon>
    </lineage>
</organism>